<dbReference type="GO" id="GO:0009063">
    <property type="term" value="P:amino acid catabolic process"/>
    <property type="evidence" value="ECO:0007669"/>
    <property type="project" value="InterPro"/>
</dbReference>
<name>A0A921JHT1_9BACT</name>
<accession>A0A921JHT1</accession>
<dbReference type="GO" id="GO:0046872">
    <property type="term" value="F:metal ion binding"/>
    <property type="evidence" value="ECO:0007669"/>
    <property type="project" value="UniProtKB-KW"/>
</dbReference>
<reference evidence="3" key="2">
    <citation type="submission" date="2021-09" db="EMBL/GenBank/DDBJ databases">
        <authorList>
            <person name="Gilroy R."/>
        </authorList>
    </citation>
    <scope>NUCLEOTIDE SEQUENCE</scope>
    <source>
        <strain evidence="3">4100</strain>
    </source>
</reference>
<dbReference type="InterPro" id="IPR036849">
    <property type="entry name" value="Enolase-like_C_sf"/>
</dbReference>
<organism evidence="3 4">
    <name type="scientific">Candidatus Amulumruptor caecigallinarius</name>
    <dbReference type="NCBI Taxonomy" id="2109911"/>
    <lineage>
        <taxon>Bacteria</taxon>
        <taxon>Pseudomonadati</taxon>
        <taxon>Bacteroidota</taxon>
        <taxon>Bacteroidia</taxon>
        <taxon>Bacteroidales</taxon>
        <taxon>Muribaculaceae</taxon>
        <taxon>Candidatus Amulumruptor</taxon>
    </lineage>
</organism>
<dbReference type="AlphaFoldDB" id="A0A921JHT1"/>
<reference evidence="3" key="1">
    <citation type="journal article" date="2021" name="PeerJ">
        <title>Extensive microbial diversity within the chicken gut microbiome revealed by metagenomics and culture.</title>
        <authorList>
            <person name="Gilroy R."/>
            <person name="Ravi A."/>
            <person name="Getino M."/>
            <person name="Pursley I."/>
            <person name="Horton D.L."/>
            <person name="Alikhan N.F."/>
            <person name="Baker D."/>
            <person name="Gharbi K."/>
            <person name="Hall N."/>
            <person name="Watson M."/>
            <person name="Adriaenssens E.M."/>
            <person name="Foster-Nyarko E."/>
            <person name="Jarju S."/>
            <person name="Secka A."/>
            <person name="Antonio M."/>
            <person name="Oren A."/>
            <person name="Chaudhuri R.R."/>
            <person name="La Ragione R."/>
            <person name="Hildebrand F."/>
            <person name="Pallen M.J."/>
        </authorList>
    </citation>
    <scope>NUCLEOTIDE SEQUENCE</scope>
    <source>
        <strain evidence="3">4100</strain>
    </source>
</reference>
<dbReference type="Pfam" id="PF13378">
    <property type="entry name" value="MR_MLE_C"/>
    <property type="match status" value="1"/>
</dbReference>
<dbReference type="SUPFAM" id="SSF51604">
    <property type="entry name" value="Enolase C-terminal domain-like"/>
    <property type="match status" value="1"/>
</dbReference>
<dbReference type="InterPro" id="IPR018110">
    <property type="entry name" value="Mandel_Rmase/mucon_lact_enz_CS"/>
</dbReference>
<dbReference type="SMART" id="SM00922">
    <property type="entry name" value="MR_MLE"/>
    <property type="match status" value="1"/>
</dbReference>
<evidence type="ECO:0000313" key="4">
    <source>
        <dbReference type="Proteomes" id="UP000711407"/>
    </source>
</evidence>
<proteinExistence type="predicted"/>
<gene>
    <name evidence="3" type="ORF">K8V47_02740</name>
</gene>
<dbReference type="CDD" id="cd03320">
    <property type="entry name" value="OSBS"/>
    <property type="match status" value="1"/>
</dbReference>
<comment type="caution">
    <text evidence="3">The sequence shown here is derived from an EMBL/GenBank/DDBJ whole genome shotgun (WGS) entry which is preliminary data.</text>
</comment>
<dbReference type="InterPro" id="IPR029017">
    <property type="entry name" value="Enolase-like_N"/>
</dbReference>
<protein>
    <submittedName>
        <fullName evidence="3">O-succinylbenzoate synthase</fullName>
    </submittedName>
</protein>
<dbReference type="GO" id="GO:0016854">
    <property type="term" value="F:racemase and epimerase activity"/>
    <property type="evidence" value="ECO:0007669"/>
    <property type="project" value="UniProtKB-ARBA"/>
</dbReference>
<dbReference type="Gene3D" id="3.20.20.120">
    <property type="entry name" value="Enolase-like C-terminal domain"/>
    <property type="match status" value="1"/>
</dbReference>
<feature type="domain" description="Mandelate racemase/muconate lactonizing enzyme C-terminal" evidence="2">
    <location>
        <begin position="133"/>
        <end position="231"/>
    </location>
</feature>
<dbReference type="PROSITE" id="PS00909">
    <property type="entry name" value="MR_MLE_2"/>
    <property type="match status" value="1"/>
</dbReference>
<evidence type="ECO:0000259" key="2">
    <source>
        <dbReference type="SMART" id="SM00922"/>
    </source>
</evidence>
<evidence type="ECO:0000256" key="1">
    <source>
        <dbReference type="ARBA" id="ARBA00022723"/>
    </source>
</evidence>
<dbReference type="InterPro" id="IPR029065">
    <property type="entry name" value="Enolase_C-like"/>
</dbReference>
<evidence type="ECO:0000313" key="3">
    <source>
        <dbReference type="EMBL" id="HJE38667.1"/>
    </source>
</evidence>
<dbReference type="PANTHER" id="PTHR48073:SF2">
    <property type="entry name" value="O-SUCCINYLBENZOATE SYNTHASE"/>
    <property type="match status" value="1"/>
</dbReference>
<dbReference type="SFLD" id="SFLDG00180">
    <property type="entry name" value="muconate_cycloisomerase"/>
    <property type="match status" value="1"/>
</dbReference>
<dbReference type="SFLD" id="SFLDS00001">
    <property type="entry name" value="Enolase"/>
    <property type="match status" value="1"/>
</dbReference>
<dbReference type="SUPFAM" id="SSF54826">
    <property type="entry name" value="Enolase N-terminal domain-like"/>
    <property type="match status" value="1"/>
</dbReference>
<dbReference type="PANTHER" id="PTHR48073">
    <property type="entry name" value="O-SUCCINYLBENZOATE SYNTHASE-RELATED"/>
    <property type="match status" value="1"/>
</dbReference>
<sequence length="358" mass="39995">MMRLADSIRAEYCRYVLDFRFKAVTSRQAMVAKETYFIRLTDSASGRVGIGECALFRGLSAEDTPGYETKLQKLCKVINRGERLPKLSSSLSFGLETALRDLEGDGQGVIYPSDWLDGKYGIRINGLVWMGDEEEMAARISSKLADGFKCLKLKIGGIDFESELKLLNSIRRRFDSNTLELRLDANGAFTPQDALSKLERLSKYDIHSIEQPIRAGQWFAMADICRNSPIPVALDEELIGESDRVRRDTMLNIIKPSYIILKPSLCGGLDATDRWIKSARMHKIGWWLTSALESNVGLNAIAQLAASHNVKRPQGLGTGLLYHNNIPSPLSLRCERLYYDNGGGAWDFSALDFTAPDI</sequence>
<keyword evidence="1" id="KW-0479">Metal-binding</keyword>
<dbReference type="SFLD" id="SFLDF00009">
    <property type="entry name" value="o-succinylbenzoate_synthase"/>
    <property type="match status" value="1"/>
</dbReference>
<dbReference type="Proteomes" id="UP000711407">
    <property type="component" value="Unassembled WGS sequence"/>
</dbReference>
<dbReference type="Gene3D" id="3.30.390.10">
    <property type="entry name" value="Enolase-like, N-terminal domain"/>
    <property type="match status" value="1"/>
</dbReference>
<dbReference type="InterPro" id="IPR013342">
    <property type="entry name" value="Mandelate_racemase_C"/>
</dbReference>
<dbReference type="EMBL" id="DYXT01000017">
    <property type="protein sequence ID" value="HJE38667.1"/>
    <property type="molecule type" value="Genomic_DNA"/>
</dbReference>